<dbReference type="PANTHER" id="PTHR45638">
    <property type="entry name" value="CYCLIC NUCLEOTIDE-GATED CATION CHANNEL SUBUNIT A"/>
    <property type="match status" value="1"/>
</dbReference>
<keyword evidence="8" id="KW-0407">Ion channel</keyword>
<evidence type="ECO:0000256" key="9">
    <source>
        <dbReference type="SAM" id="MobiDB-lite"/>
    </source>
</evidence>
<keyword evidence="2" id="KW-0813">Transport</keyword>
<dbReference type="Pfam" id="PF00027">
    <property type="entry name" value="cNMP_binding"/>
    <property type="match status" value="1"/>
</dbReference>
<evidence type="ECO:0000313" key="12">
    <source>
        <dbReference type="Proteomes" id="UP001434883"/>
    </source>
</evidence>
<dbReference type="SMART" id="SM00100">
    <property type="entry name" value="cNMP"/>
    <property type="match status" value="1"/>
</dbReference>
<dbReference type="InterPro" id="IPR050866">
    <property type="entry name" value="CNG_cation_channel"/>
</dbReference>
<reference evidence="11 12" key="1">
    <citation type="submission" date="2021-06" db="EMBL/GenBank/DDBJ databases">
        <authorList>
            <person name="Palmer J.M."/>
        </authorList>
    </citation>
    <scope>NUCLEOTIDE SEQUENCE [LARGE SCALE GENOMIC DNA]</scope>
    <source>
        <strain evidence="11 12">XC_2019</strain>
        <tissue evidence="11">Muscle</tissue>
    </source>
</reference>
<feature type="region of interest" description="Disordered" evidence="9">
    <location>
        <begin position="135"/>
        <end position="156"/>
    </location>
</feature>
<evidence type="ECO:0000256" key="4">
    <source>
        <dbReference type="ARBA" id="ARBA00022989"/>
    </source>
</evidence>
<proteinExistence type="predicted"/>
<dbReference type="SUPFAM" id="SSF51206">
    <property type="entry name" value="cAMP-binding domain-like"/>
    <property type="match status" value="1"/>
</dbReference>
<dbReference type="EMBL" id="JAHRIN010034032">
    <property type="protein sequence ID" value="MEQ2202909.1"/>
    <property type="molecule type" value="Genomic_DNA"/>
</dbReference>
<dbReference type="InterPro" id="IPR018490">
    <property type="entry name" value="cNMP-bd_dom_sf"/>
</dbReference>
<evidence type="ECO:0000313" key="11">
    <source>
        <dbReference type="EMBL" id="MEQ2202909.1"/>
    </source>
</evidence>
<feature type="domain" description="Cyclic nucleotide-binding" evidence="10">
    <location>
        <begin position="35"/>
        <end position="114"/>
    </location>
</feature>
<evidence type="ECO:0000256" key="1">
    <source>
        <dbReference type="ARBA" id="ARBA00004141"/>
    </source>
</evidence>
<evidence type="ECO:0000256" key="5">
    <source>
        <dbReference type="ARBA" id="ARBA00023065"/>
    </source>
</evidence>
<dbReference type="Proteomes" id="UP001434883">
    <property type="component" value="Unassembled WGS sequence"/>
</dbReference>
<evidence type="ECO:0000256" key="6">
    <source>
        <dbReference type="ARBA" id="ARBA00023136"/>
    </source>
</evidence>
<dbReference type="CDD" id="cd00038">
    <property type="entry name" value="CAP_ED"/>
    <property type="match status" value="1"/>
</dbReference>
<keyword evidence="3" id="KW-0812">Transmembrane</keyword>
<name>A0ABV0R459_9TELE</name>
<dbReference type="InterPro" id="IPR018488">
    <property type="entry name" value="cNMP-bd_CS"/>
</dbReference>
<evidence type="ECO:0000256" key="7">
    <source>
        <dbReference type="ARBA" id="ARBA00023286"/>
    </source>
</evidence>
<accession>A0ABV0R459</accession>
<dbReference type="PROSITE" id="PS50042">
    <property type="entry name" value="CNMP_BINDING_3"/>
    <property type="match status" value="1"/>
</dbReference>
<keyword evidence="5" id="KW-0406">Ion transport</keyword>
<sequence length="184" mass="20099">MRDVIGAATAGQTYFRTSMDNTVAYMVTNNIPSLVQNRGDIGKEMYIIKSGAVQVVGGPDNSIVFVTLKAGCVFGEISLLQSSKDGGNRRTANVKAYGFANLFVLEKKDLFDILVHYPESQKVLARKGKKLMKAKGPPAAKVEEEKKKGLALFGPKPPTPKLLRVFGGNFNRKMFGQQNKADDK</sequence>
<evidence type="ECO:0000256" key="3">
    <source>
        <dbReference type="ARBA" id="ARBA00022692"/>
    </source>
</evidence>
<evidence type="ECO:0000256" key="8">
    <source>
        <dbReference type="ARBA" id="ARBA00023303"/>
    </source>
</evidence>
<dbReference type="InterPro" id="IPR000595">
    <property type="entry name" value="cNMP-bd_dom"/>
</dbReference>
<gene>
    <name evidence="11" type="ORF">XENOCAPTIV_019850</name>
</gene>
<keyword evidence="4" id="KW-1133">Transmembrane helix</keyword>
<keyword evidence="7" id="KW-1071">Ligand-gated ion channel</keyword>
<dbReference type="Gene3D" id="2.60.120.10">
    <property type="entry name" value="Jelly Rolls"/>
    <property type="match status" value="1"/>
</dbReference>
<dbReference type="PANTHER" id="PTHR45638:SF23">
    <property type="entry name" value="CYCLIC NUCLEOTIDE-GATED CATION CHANNEL BETA-3-LIKE ISOFORM X2"/>
    <property type="match status" value="1"/>
</dbReference>
<organism evidence="11 12">
    <name type="scientific">Xenoophorus captivus</name>
    <dbReference type="NCBI Taxonomy" id="1517983"/>
    <lineage>
        <taxon>Eukaryota</taxon>
        <taxon>Metazoa</taxon>
        <taxon>Chordata</taxon>
        <taxon>Craniata</taxon>
        <taxon>Vertebrata</taxon>
        <taxon>Euteleostomi</taxon>
        <taxon>Actinopterygii</taxon>
        <taxon>Neopterygii</taxon>
        <taxon>Teleostei</taxon>
        <taxon>Neoteleostei</taxon>
        <taxon>Acanthomorphata</taxon>
        <taxon>Ovalentaria</taxon>
        <taxon>Atherinomorphae</taxon>
        <taxon>Cyprinodontiformes</taxon>
        <taxon>Goodeidae</taxon>
        <taxon>Xenoophorus</taxon>
    </lineage>
</organism>
<keyword evidence="6" id="KW-0472">Membrane</keyword>
<protein>
    <recommendedName>
        <fullName evidence="10">Cyclic nucleotide-binding domain-containing protein</fullName>
    </recommendedName>
</protein>
<dbReference type="InterPro" id="IPR014710">
    <property type="entry name" value="RmlC-like_jellyroll"/>
</dbReference>
<comment type="caution">
    <text evidence="11">The sequence shown here is derived from an EMBL/GenBank/DDBJ whole genome shotgun (WGS) entry which is preliminary data.</text>
</comment>
<evidence type="ECO:0000256" key="2">
    <source>
        <dbReference type="ARBA" id="ARBA00022448"/>
    </source>
</evidence>
<dbReference type="PROSITE" id="PS00889">
    <property type="entry name" value="CNMP_BINDING_2"/>
    <property type="match status" value="1"/>
</dbReference>
<comment type="subcellular location">
    <subcellularLocation>
        <location evidence="1">Membrane</location>
        <topology evidence="1">Multi-pass membrane protein</topology>
    </subcellularLocation>
</comment>
<keyword evidence="12" id="KW-1185">Reference proteome</keyword>
<evidence type="ECO:0000259" key="10">
    <source>
        <dbReference type="PROSITE" id="PS50042"/>
    </source>
</evidence>